<organism evidence="1 2">
    <name type="scientific">Pseudomonas phage PN09</name>
    <dbReference type="NCBI Taxonomy" id="2782564"/>
    <lineage>
        <taxon>Viruses</taxon>
        <taxon>Duplodnaviria</taxon>
        <taxon>Heunggongvirae</taxon>
        <taxon>Uroviricota</taxon>
        <taxon>Caudoviricetes</taxon>
        <taxon>Vandenendeviridae</taxon>
        <taxon>Gorskivirinae</taxon>
        <taxon>Otagovirus</taxon>
        <taxon>Otagovirus PN09</taxon>
    </lineage>
</organism>
<keyword evidence="2" id="KW-1185">Reference proteome</keyword>
<protein>
    <submittedName>
        <fullName evidence="1">Uncharacterized protein</fullName>
    </submittedName>
</protein>
<dbReference type="EMBL" id="MW175491">
    <property type="protein sequence ID" value="QPB10553.1"/>
    <property type="molecule type" value="Genomic_DNA"/>
</dbReference>
<evidence type="ECO:0000313" key="1">
    <source>
        <dbReference type="EMBL" id="QPB10553.1"/>
    </source>
</evidence>
<sequence length="79" mass="9230">MNGAKKFHKPESPAFNEGETWVGSSGGKVTIHKVVRYGVDKWDADIYYWSPMDERRSVECHKNAWSFQVRYQHQADLEL</sequence>
<evidence type="ECO:0000313" key="2">
    <source>
        <dbReference type="Proteomes" id="UP000605974"/>
    </source>
</evidence>
<accession>A0A7S7YBY7</accession>
<name>A0A7S7YBY7_9CAUD</name>
<gene>
    <name evidence="1" type="ORF">PN09_132</name>
</gene>
<dbReference type="Proteomes" id="UP000605974">
    <property type="component" value="Segment"/>
</dbReference>
<reference evidence="1" key="1">
    <citation type="submission" date="2020-10" db="EMBL/GenBank/DDBJ databases">
        <authorList>
            <person name="Ni P."/>
        </authorList>
    </citation>
    <scope>NUCLEOTIDE SEQUENCE</scope>
</reference>
<proteinExistence type="predicted"/>